<dbReference type="PANTHER" id="PTHR43279">
    <property type="entry name" value="CATECHOL-2,3-DIOXYGENASE"/>
    <property type="match status" value="1"/>
</dbReference>
<evidence type="ECO:0000259" key="1">
    <source>
        <dbReference type="PROSITE" id="PS51819"/>
    </source>
</evidence>
<comment type="caution">
    <text evidence="2">The sequence shown here is derived from an EMBL/GenBank/DDBJ whole genome shotgun (WGS) entry which is preliminary data.</text>
</comment>
<proteinExistence type="predicted"/>
<dbReference type="Gene3D" id="3.10.180.10">
    <property type="entry name" value="2,3-Dihydroxybiphenyl 1,2-Dioxygenase, domain 1"/>
    <property type="match status" value="1"/>
</dbReference>
<evidence type="ECO:0000313" key="3">
    <source>
        <dbReference type="Proteomes" id="UP001370590"/>
    </source>
</evidence>
<protein>
    <submittedName>
        <fullName evidence="2">VOC family protein</fullName>
    </submittedName>
</protein>
<sequence length="102" mass="11437">MKYQLPAGSKIKLVALRVKDLDSMIDFYTQIVGMTSVKRTENISYLGTNEHQVSLTLRKIDNPTDGRDASNVTRFAFKMPSSSSLKQLLLHVKNLGLKLTPI</sequence>
<dbReference type="Proteomes" id="UP001370590">
    <property type="component" value="Unassembled WGS sequence"/>
</dbReference>
<evidence type="ECO:0000313" key="2">
    <source>
        <dbReference type="EMBL" id="MEJ6400346.1"/>
    </source>
</evidence>
<dbReference type="PROSITE" id="PS51819">
    <property type="entry name" value="VOC"/>
    <property type="match status" value="1"/>
</dbReference>
<name>A0ABU8SKE9_9LACO</name>
<dbReference type="InterPro" id="IPR037523">
    <property type="entry name" value="VOC_core"/>
</dbReference>
<dbReference type="RefSeq" id="WP_339960156.1">
    <property type="nucleotide sequence ID" value="NZ_JAWMWH010000001.1"/>
</dbReference>
<dbReference type="SUPFAM" id="SSF54593">
    <property type="entry name" value="Glyoxalase/Bleomycin resistance protein/Dihydroxybiphenyl dioxygenase"/>
    <property type="match status" value="1"/>
</dbReference>
<gene>
    <name evidence="2" type="ORF">R4146_04075</name>
</gene>
<organism evidence="2 3">
    <name type="scientific">Nicoliella lavandulae</name>
    <dbReference type="NCBI Taxonomy" id="3082954"/>
    <lineage>
        <taxon>Bacteria</taxon>
        <taxon>Bacillati</taxon>
        <taxon>Bacillota</taxon>
        <taxon>Bacilli</taxon>
        <taxon>Lactobacillales</taxon>
        <taxon>Lactobacillaceae</taxon>
        <taxon>Nicoliella</taxon>
    </lineage>
</organism>
<accession>A0ABU8SKE9</accession>
<dbReference type="EMBL" id="JAWMWH010000001">
    <property type="protein sequence ID" value="MEJ6400346.1"/>
    <property type="molecule type" value="Genomic_DNA"/>
</dbReference>
<dbReference type="InterPro" id="IPR004360">
    <property type="entry name" value="Glyas_Fos-R_dOase_dom"/>
</dbReference>
<dbReference type="InterPro" id="IPR029068">
    <property type="entry name" value="Glyas_Bleomycin-R_OHBP_Dase"/>
</dbReference>
<feature type="domain" description="VOC" evidence="1">
    <location>
        <begin position="10"/>
        <end position="102"/>
    </location>
</feature>
<dbReference type="Pfam" id="PF00903">
    <property type="entry name" value="Glyoxalase"/>
    <property type="match status" value="1"/>
</dbReference>
<keyword evidence="3" id="KW-1185">Reference proteome</keyword>
<dbReference type="PANTHER" id="PTHR43279:SF1">
    <property type="entry name" value="CATECHOL-2,3-DIOXYGENASE"/>
    <property type="match status" value="1"/>
</dbReference>
<reference evidence="2 3" key="1">
    <citation type="submission" date="2023-10" db="EMBL/GenBank/DDBJ databases">
        <title>Nicoliella lavandulae sp. nov. isolated from Lavandula angustifolia flowers.</title>
        <authorList>
            <person name="Alcantara C."/>
            <person name="Zuniga M."/>
            <person name="Landete J.M."/>
            <person name="Monedero V."/>
        </authorList>
    </citation>
    <scope>NUCLEOTIDE SEQUENCE [LARGE SCALE GENOMIC DNA]</scope>
    <source>
        <strain evidence="2 3">Es01</strain>
    </source>
</reference>